<dbReference type="InterPro" id="IPR037138">
    <property type="entry name" value="His_deacetylse_dom_sf"/>
</dbReference>
<dbReference type="Gene3D" id="3.40.800.20">
    <property type="entry name" value="Histone deacetylase domain"/>
    <property type="match status" value="1"/>
</dbReference>
<comment type="caution">
    <text evidence="2">The sequence shown here is derived from an EMBL/GenBank/DDBJ whole genome shotgun (WGS) entry which is preliminary data.</text>
</comment>
<dbReference type="PANTHER" id="PTHR10625:SF21">
    <property type="entry name" value="HISTONE DEACETYLASE 6"/>
    <property type="match status" value="1"/>
</dbReference>
<dbReference type="PANTHER" id="PTHR10625">
    <property type="entry name" value="HISTONE DEACETYLASE HDAC1-RELATED"/>
    <property type="match status" value="1"/>
</dbReference>
<dbReference type="EMBL" id="JAHRIO010044062">
    <property type="protein sequence ID" value="MEQ2173135.1"/>
    <property type="molecule type" value="Genomic_DNA"/>
</dbReference>
<feature type="non-terminal residue" evidence="2">
    <location>
        <position position="128"/>
    </location>
</feature>
<feature type="non-terminal residue" evidence="2">
    <location>
        <position position="1"/>
    </location>
</feature>
<reference evidence="2 3" key="1">
    <citation type="submission" date="2021-06" db="EMBL/GenBank/DDBJ databases">
        <authorList>
            <person name="Palmer J.M."/>
        </authorList>
    </citation>
    <scope>NUCLEOTIDE SEQUENCE [LARGE SCALE GENOMIC DNA]</scope>
    <source>
        <strain evidence="2 3">GA_2019</strain>
        <tissue evidence="2">Muscle</tissue>
    </source>
</reference>
<evidence type="ECO:0000313" key="3">
    <source>
        <dbReference type="Proteomes" id="UP001476798"/>
    </source>
</evidence>
<dbReference type="Pfam" id="PF00850">
    <property type="entry name" value="Hist_deacetyl"/>
    <property type="match status" value="1"/>
</dbReference>
<name>A0ABV0NNZ1_9TELE</name>
<accession>A0ABV0NNZ1</accession>
<dbReference type="InterPro" id="IPR023801">
    <property type="entry name" value="His_deacetylse_dom"/>
</dbReference>
<organism evidence="2 3">
    <name type="scientific">Goodea atripinnis</name>
    <dbReference type="NCBI Taxonomy" id="208336"/>
    <lineage>
        <taxon>Eukaryota</taxon>
        <taxon>Metazoa</taxon>
        <taxon>Chordata</taxon>
        <taxon>Craniata</taxon>
        <taxon>Vertebrata</taxon>
        <taxon>Euteleostomi</taxon>
        <taxon>Actinopterygii</taxon>
        <taxon>Neopterygii</taxon>
        <taxon>Teleostei</taxon>
        <taxon>Neoteleostei</taxon>
        <taxon>Acanthomorphata</taxon>
        <taxon>Ovalentaria</taxon>
        <taxon>Atherinomorphae</taxon>
        <taxon>Cyprinodontiformes</taxon>
        <taxon>Goodeidae</taxon>
        <taxon>Goodea</taxon>
    </lineage>
</organism>
<dbReference type="InterPro" id="IPR000286">
    <property type="entry name" value="HDACs"/>
</dbReference>
<dbReference type="SUPFAM" id="SSF52768">
    <property type="entry name" value="Arginase/deacetylase"/>
    <property type="match status" value="1"/>
</dbReference>
<dbReference type="Proteomes" id="UP001476798">
    <property type="component" value="Unassembled WGS sequence"/>
</dbReference>
<protein>
    <recommendedName>
        <fullName evidence="1">Histone deacetylase domain-containing protein</fullName>
    </recommendedName>
</protein>
<evidence type="ECO:0000313" key="2">
    <source>
        <dbReference type="EMBL" id="MEQ2173135.1"/>
    </source>
</evidence>
<keyword evidence="3" id="KW-1185">Reference proteome</keyword>
<dbReference type="InterPro" id="IPR023696">
    <property type="entry name" value="Ureohydrolase_dom_sf"/>
</dbReference>
<gene>
    <name evidence="2" type="ORF">GOODEAATRI_028801</name>
</gene>
<dbReference type="PRINTS" id="PR01270">
    <property type="entry name" value="HDASUPER"/>
</dbReference>
<feature type="domain" description="Histone deacetylase" evidence="1">
    <location>
        <begin position="74"/>
        <end position="127"/>
    </location>
</feature>
<sequence>LQTELPATQSTSGFVQLVCSQWNRTGLLRDLHTSSEPVGSQVTVAPAVDGSLESCSGPDLPEKLQRKSCCLFIRHHAQANQPNGFCVFNNVAIAARYAQKRHAVSRVLIVDWDVHHGQGIQYLFQGDS</sequence>
<proteinExistence type="predicted"/>
<evidence type="ECO:0000259" key="1">
    <source>
        <dbReference type="Pfam" id="PF00850"/>
    </source>
</evidence>